<feature type="transmembrane region" description="Helical" evidence="10">
    <location>
        <begin position="57"/>
        <end position="78"/>
    </location>
</feature>
<keyword evidence="7 10" id="KW-0472">Membrane</keyword>
<protein>
    <submittedName>
        <fullName evidence="12">Dnaj-like sec63</fullName>
    </submittedName>
</protein>
<evidence type="ECO:0000259" key="11">
    <source>
        <dbReference type="PROSITE" id="PS50076"/>
    </source>
</evidence>
<organism evidence="12 13">
    <name type="scientific">Nannochloropsis gaditana</name>
    <dbReference type="NCBI Taxonomy" id="72520"/>
    <lineage>
        <taxon>Eukaryota</taxon>
        <taxon>Sar</taxon>
        <taxon>Stramenopiles</taxon>
        <taxon>Ochrophyta</taxon>
        <taxon>Eustigmatophyceae</taxon>
        <taxon>Eustigmatales</taxon>
        <taxon>Monodopsidaceae</taxon>
        <taxon>Nannochloropsis</taxon>
    </lineage>
</organism>
<evidence type="ECO:0000313" key="13">
    <source>
        <dbReference type="Proteomes" id="UP000019335"/>
    </source>
</evidence>
<evidence type="ECO:0000313" key="12">
    <source>
        <dbReference type="EMBL" id="EWM29517.1"/>
    </source>
</evidence>
<dbReference type="SMART" id="SM00973">
    <property type="entry name" value="Sec63"/>
    <property type="match status" value="1"/>
</dbReference>
<dbReference type="Gene3D" id="1.10.287.110">
    <property type="entry name" value="DnaJ domain"/>
    <property type="match status" value="1"/>
</dbReference>
<dbReference type="PRINTS" id="PR00625">
    <property type="entry name" value="JDOMAIN"/>
</dbReference>
<dbReference type="SUPFAM" id="SSF81296">
    <property type="entry name" value="E set domains"/>
    <property type="match status" value="1"/>
</dbReference>
<dbReference type="PANTHER" id="PTHR24075:SF0">
    <property type="entry name" value="TRANSLOCATION PROTEIN SEC63 HOMOLOG"/>
    <property type="match status" value="1"/>
</dbReference>
<dbReference type="InterPro" id="IPR004179">
    <property type="entry name" value="Sec63-dom"/>
</dbReference>
<dbReference type="SUPFAM" id="SSF46565">
    <property type="entry name" value="Chaperone J-domain"/>
    <property type="match status" value="1"/>
</dbReference>
<feature type="domain" description="J" evidence="11">
    <location>
        <begin position="154"/>
        <end position="219"/>
    </location>
</feature>
<dbReference type="Proteomes" id="UP000019335">
    <property type="component" value="Chromosome 2"/>
</dbReference>
<dbReference type="Gene3D" id="1.10.150.20">
    <property type="entry name" value="5' to 3' exonuclease, C-terminal subdomain"/>
    <property type="match status" value="1"/>
</dbReference>
<dbReference type="InterPro" id="IPR014756">
    <property type="entry name" value="Ig_E-set"/>
</dbReference>
<dbReference type="Gene3D" id="2.60.40.150">
    <property type="entry name" value="C2 domain"/>
    <property type="match status" value="1"/>
</dbReference>
<keyword evidence="13" id="KW-1185">Reference proteome</keyword>
<evidence type="ECO:0000256" key="4">
    <source>
        <dbReference type="ARBA" id="ARBA00022824"/>
    </source>
</evidence>
<comment type="subcellular location">
    <subcellularLocation>
        <location evidence="1">Endoplasmic reticulum membrane</location>
        <topology evidence="1">Multi-pass membrane protein</topology>
    </subcellularLocation>
</comment>
<evidence type="ECO:0000256" key="3">
    <source>
        <dbReference type="ARBA" id="ARBA00022692"/>
    </source>
</evidence>
<dbReference type="GO" id="GO:0006620">
    <property type="term" value="P:post-translational protein targeting to endoplasmic reticulum membrane"/>
    <property type="evidence" value="ECO:0007669"/>
    <property type="project" value="TreeGrafter"/>
</dbReference>
<keyword evidence="4" id="KW-0256">Endoplasmic reticulum</keyword>
<feature type="region of interest" description="Disordered" evidence="9">
    <location>
        <begin position="638"/>
        <end position="688"/>
    </location>
</feature>
<keyword evidence="6 10" id="KW-1133">Transmembrane helix</keyword>
<keyword evidence="3 10" id="KW-0812">Transmembrane</keyword>
<dbReference type="GO" id="GO:0003723">
    <property type="term" value="F:RNA binding"/>
    <property type="evidence" value="ECO:0007669"/>
    <property type="project" value="TreeGrafter"/>
</dbReference>
<dbReference type="CDD" id="cd06257">
    <property type="entry name" value="DnaJ"/>
    <property type="match status" value="1"/>
</dbReference>
<dbReference type="EMBL" id="AZIL01000126">
    <property type="protein sequence ID" value="EWM29517.1"/>
    <property type="molecule type" value="Genomic_DNA"/>
</dbReference>
<sequence length="688" mass="77019">MGCLVSSMLDSFLPVHFFLICFIPHLTEQLLAYYCSCCLGSHPFFLRATMLEYDDSAFYYFCMTMLSFYMLPGTYYLIFKQLLPSLIPSTDSDLVARTEVERRKAKQLKEEARSSNNLKSCGLVTNAVLLVMTYGLFVFLVLRVWNDAEIAQFDPYAILEISTDAEDRAIRKAYRSLSLKWHPDKNMGNQYAEQMFMMVRKAYEALTDEVAKENWQKYGNPDGKQALEVSIGLPTFLLEKDNHTTILLVYLVVLVIAIPLAVYCWYSESQQYGEKNVMHRTYNDYAALLAEATPARYLPSILVTSNECVKANASSKASASPSPPPASAAGAVNGFAGMDPAEAEDLRRLVTALGPTRLVKPKHEKHLKALAEVTKGNVLLHAYLYRLDIPPRFRPNLRKMLLLSGDLIEAMLEILQKTRWLQTALGVLDLQQQLTQAIMVREPSDALYQLPHLTATEVGHITKGKGSVKSISDYCRLPDDQKKGLATMTEGEKTDVLQVCKLLPRVEVSTEVGVEDESEIAEGDLVTVKVSVTRVNLPEGASAGAVHAPYFPATRREGWWVILAHGQKVIIAMERVENDARTFTHELKVFGPGMPLEAGHYKFDLYVKSDCYVGLDVAQKVEFDVIKASELPEYVPHKDDLELDNEPTLFESLAGNLEDDSDSDLEMEEEEEGEEGEGPKDGVAKKDD</sequence>
<feature type="compositionally biased region" description="Acidic residues" evidence="9">
    <location>
        <begin position="657"/>
        <end position="676"/>
    </location>
</feature>
<gene>
    <name evidence="12" type="ORF">Naga_100006g57</name>
</gene>
<feature type="transmembrane region" description="Helical" evidence="10">
    <location>
        <begin position="123"/>
        <end position="145"/>
    </location>
</feature>
<dbReference type="Pfam" id="PF00226">
    <property type="entry name" value="DnaJ"/>
    <property type="match status" value="1"/>
</dbReference>
<dbReference type="AlphaFoldDB" id="W7TTR6"/>
<name>W7TTR6_9STRA</name>
<dbReference type="PANTHER" id="PTHR24075">
    <property type="entry name" value="SEC63 DOMAIN-CONTAINING"/>
    <property type="match status" value="1"/>
</dbReference>
<evidence type="ECO:0000256" key="7">
    <source>
        <dbReference type="ARBA" id="ARBA00023136"/>
    </source>
</evidence>
<evidence type="ECO:0000256" key="6">
    <source>
        <dbReference type="ARBA" id="ARBA00022989"/>
    </source>
</evidence>
<evidence type="ECO:0000256" key="5">
    <source>
        <dbReference type="ARBA" id="ARBA00022927"/>
    </source>
</evidence>
<evidence type="ECO:0000256" key="1">
    <source>
        <dbReference type="ARBA" id="ARBA00004477"/>
    </source>
</evidence>
<dbReference type="GO" id="GO:0006614">
    <property type="term" value="P:SRP-dependent cotranslational protein targeting to membrane"/>
    <property type="evidence" value="ECO:0007669"/>
    <property type="project" value="TreeGrafter"/>
</dbReference>
<keyword evidence="2" id="KW-0813">Transport</keyword>
<reference evidence="12 13" key="1">
    <citation type="journal article" date="2014" name="Mol. Plant">
        <title>Chromosome Scale Genome Assembly and Transcriptome Profiling of Nannochloropsis gaditana in Nitrogen Depletion.</title>
        <authorList>
            <person name="Corteggiani Carpinelli E."/>
            <person name="Telatin A."/>
            <person name="Vitulo N."/>
            <person name="Forcato C."/>
            <person name="D'Angelo M."/>
            <person name="Schiavon R."/>
            <person name="Vezzi A."/>
            <person name="Giacometti G.M."/>
            <person name="Morosinotto T."/>
            <person name="Valle G."/>
        </authorList>
    </citation>
    <scope>NUCLEOTIDE SEQUENCE [LARGE SCALE GENOMIC DNA]</scope>
    <source>
        <strain evidence="12 13">B-31</strain>
    </source>
</reference>
<proteinExistence type="predicted"/>
<dbReference type="InterPro" id="IPR035892">
    <property type="entry name" value="C2_domain_sf"/>
</dbReference>
<evidence type="ECO:0000256" key="9">
    <source>
        <dbReference type="SAM" id="MobiDB-lite"/>
    </source>
</evidence>
<dbReference type="InterPro" id="IPR036869">
    <property type="entry name" value="J_dom_sf"/>
</dbReference>
<dbReference type="FunFam" id="1.10.287.110:FF:000063">
    <property type="entry name" value="Translocation protein SEC63"/>
    <property type="match status" value="1"/>
</dbReference>
<evidence type="ECO:0000256" key="8">
    <source>
        <dbReference type="ARBA" id="ARBA00023186"/>
    </source>
</evidence>
<dbReference type="OrthoDB" id="1734229at2759"/>
<dbReference type="GO" id="GO:0008320">
    <property type="term" value="F:protein transmembrane transporter activity"/>
    <property type="evidence" value="ECO:0007669"/>
    <property type="project" value="TreeGrafter"/>
</dbReference>
<evidence type="ECO:0000256" key="2">
    <source>
        <dbReference type="ARBA" id="ARBA00022448"/>
    </source>
</evidence>
<dbReference type="SUPFAM" id="SSF158702">
    <property type="entry name" value="Sec63 N-terminal domain-like"/>
    <property type="match status" value="1"/>
</dbReference>
<comment type="caution">
    <text evidence="12">The sequence shown here is derived from an EMBL/GenBank/DDBJ whole genome shotgun (WGS) entry which is preliminary data.</text>
</comment>
<dbReference type="InterPro" id="IPR001623">
    <property type="entry name" value="DnaJ_domain"/>
</dbReference>
<dbReference type="PROSITE" id="PS50076">
    <property type="entry name" value="DNAJ_2"/>
    <property type="match status" value="1"/>
</dbReference>
<dbReference type="GO" id="GO:0031207">
    <property type="term" value="C:Sec62/Sec63 complex"/>
    <property type="evidence" value="ECO:0007669"/>
    <property type="project" value="TreeGrafter"/>
</dbReference>
<keyword evidence="8" id="KW-0143">Chaperone</keyword>
<feature type="transmembrane region" description="Helical" evidence="10">
    <location>
        <begin position="246"/>
        <end position="266"/>
    </location>
</feature>
<accession>W7TTR6</accession>
<dbReference type="Pfam" id="PF02889">
    <property type="entry name" value="Sec63"/>
    <property type="match status" value="1"/>
</dbReference>
<keyword evidence="5" id="KW-0653">Protein transport</keyword>
<feature type="compositionally biased region" description="Basic and acidic residues" evidence="9">
    <location>
        <begin position="677"/>
        <end position="688"/>
    </location>
</feature>
<dbReference type="Gene3D" id="1.10.3380.10">
    <property type="entry name" value="Sec63 N-terminal domain-like domain"/>
    <property type="match status" value="1"/>
</dbReference>
<evidence type="ECO:0000256" key="10">
    <source>
        <dbReference type="SAM" id="Phobius"/>
    </source>
</evidence>
<dbReference type="SMART" id="SM00271">
    <property type="entry name" value="DnaJ"/>
    <property type="match status" value="1"/>
</dbReference>